<proteinExistence type="predicted"/>
<accession>A0A7Y9C8B6</accession>
<comment type="caution">
    <text evidence="1">The sequence shown here is derived from an EMBL/GenBank/DDBJ whole genome shotgun (WGS) entry which is preliminary data.</text>
</comment>
<dbReference type="AlphaFoldDB" id="A0A7Y9C8B6"/>
<reference evidence="1 2" key="1">
    <citation type="submission" date="2020-07" db="EMBL/GenBank/DDBJ databases">
        <authorList>
            <person name="Sun Q."/>
        </authorList>
    </citation>
    <scope>NUCLEOTIDE SEQUENCE [LARGE SCALE GENOMIC DNA]</scope>
    <source>
        <strain evidence="1 2">MAH-1</strain>
    </source>
</reference>
<dbReference type="EMBL" id="JACBJI010000007">
    <property type="protein sequence ID" value="NYA72318.1"/>
    <property type="molecule type" value="Genomic_DNA"/>
</dbReference>
<evidence type="ECO:0000313" key="1">
    <source>
        <dbReference type="EMBL" id="NYA72318.1"/>
    </source>
</evidence>
<evidence type="ECO:0000313" key="2">
    <source>
        <dbReference type="Proteomes" id="UP000535020"/>
    </source>
</evidence>
<gene>
    <name evidence="1" type="ORF">HZF10_15415</name>
</gene>
<protein>
    <submittedName>
        <fullName evidence="1">Uncharacterized protein</fullName>
    </submittedName>
</protein>
<dbReference type="Proteomes" id="UP000535020">
    <property type="component" value="Unassembled WGS sequence"/>
</dbReference>
<organism evidence="1 2">
    <name type="scientific">Flavobacterium agri</name>
    <dbReference type="NCBI Taxonomy" id="2743471"/>
    <lineage>
        <taxon>Bacteria</taxon>
        <taxon>Pseudomonadati</taxon>
        <taxon>Bacteroidota</taxon>
        <taxon>Flavobacteriia</taxon>
        <taxon>Flavobacteriales</taxon>
        <taxon>Flavobacteriaceae</taxon>
        <taxon>Flavobacterium</taxon>
    </lineage>
</organism>
<name>A0A7Y9C8B6_9FLAO</name>
<sequence length="93" mass="10837">MIPLFETIEKESISELRFPLTDVLTDKDAKKLRDSELQRALLLGNIEHSKIRIYFEDIDSKKMVETTVWGLTDNRVILKKGIGIPINRIYKSF</sequence>
<keyword evidence="2" id="KW-1185">Reference proteome</keyword>
<dbReference type="RefSeq" id="WP_176007122.1">
    <property type="nucleotide sequence ID" value="NZ_JABWMI010000018.1"/>
</dbReference>